<proteinExistence type="predicted"/>
<name>A0A1V4SNA9_9CLOT</name>
<evidence type="ECO:0000313" key="3">
    <source>
        <dbReference type="EMBL" id="OPX45334.1"/>
    </source>
</evidence>
<dbReference type="RefSeq" id="WP_080024187.1">
    <property type="nucleotide sequence ID" value="NZ_LTAY01000103.1"/>
</dbReference>
<organism evidence="3 4">
    <name type="scientific">Clostridium thermobutyricum DSM 4928</name>
    <dbReference type="NCBI Taxonomy" id="1121339"/>
    <lineage>
        <taxon>Bacteria</taxon>
        <taxon>Bacillati</taxon>
        <taxon>Bacillota</taxon>
        <taxon>Clostridia</taxon>
        <taxon>Eubacteriales</taxon>
        <taxon>Clostridiaceae</taxon>
        <taxon>Clostridium</taxon>
    </lineage>
</organism>
<comment type="caution">
    <text evidence="3">The sequence shown here is derived from an EMBL/GenBank/DDBJ whole genome shotgun (WGS) entry which is preliminary data.</text>
</comment>
<evidence type="ECO:0000259" key="2">
    <source>
        <dbReference type="Pfam" id="PF12945"/>
    </source>
</evidence>
<dbReference type="Proteomes" id="UP000191448">
    <property type="component" value="Unassembled WGS sequence"/>
</dbReference>
<reference evidence="3 4" key="1">
    <citation type="submission" date="2016-02" db="EMBL/GenBank/DDBJ databases">
        <title>Genome sequence of Clostridium thermobutyricum DSM 4928.</title>
        <authorList>
            <person name="Poehlein A."/>
            <person name="Daniel R."/>
        </authorList>
    </citation>
    <scope>NUCLEOTIDE SEQUENCE [LARGE SCALE GENOMIC DNA]</scope>
    <source>
        <strain evidence="3 4">DSM 4928</strain>
    </source>
</reference>
<sequence length="202" mass="24007">MVNDKIKLNTIIEIEEDDKKYQCRVLDESKDTISIDIPVYGHEYLFLSKNQKIDILYLVENECYYSGLCTVIKRYKNNINMYMLTRPINLKRIQRRNFVRAKTLESIKYKLNSEDAKWKDGIMLDLSGGGMKVYLKDDINIGEKIQLEIEENREKISVLGEVVRVEQTEKIYGVEFKNIDERKRDKLVKRVFTIIVKERKRV</sequence>
<keyword evidence="3" id="KW-0966">Cell projection</keyword>
<dbReference type="Gene3D" id="2.40.10.220">
    <property type="entry name" value="predicted glycosyltransferase like domains"/>
    <property type="match status" value="1"/>
</dbReference>
<evidence type="ECO:0000259" key="1">
    <source>
        <dbReference type="Pfam" id="PF07238"/>
    </source>
</evidence>
<protein>
    <submittedName>
        <fullName evidence="3">Flagellar brake protein YcgR</fullName>
    </submittedName>
</protein>
<keyword evidence="3" id="KW-0282">Flagellum</keyword>
<dbReference type="Pfam" id="PF07238">
    <property type="entry name" value="PilZ"/>
    <property type="match status" value="1"/>
</dbReference>
<feature type="domain" description="PilZ" evidence="1">
    <location>
        <begin position="94"/>
        <end position="192"/>
    </location>
</feature>
<dbReference type="GO" id="GO:0035438">
    <property type="term" value="F:cyclic-di-GMP binding"/>
    <property type="evidence" value="ECO:0007669"/>
    <property type="project" value="InterPro"/>
</dbReference>
<dbReference type="SUPFAM" id="SSF141371">
    <property type="entry name" value="PilZ domain-like"/>
    <property type="match status" value="1"/>
</dbReference>
<dbReference type="EMBL" id="LTAY01000103">
    <property type="protein sequence ID" value="OPX45334.1"/>
    <property type="molecule type" value="Genomic_DNA"/>
</dbReference>
<dbReference type="AlphaFoldDB" id="A0A1V4SNA9"/>
<dbReference type="OrthoDB" id="3493at2"/>
<evidence type="ECO:0000313" key="4">
    <source>
        <dbReference type="Proteomes" id="UP000191448"/>
    </source>
</evidence>
<accession>A0A1V4SNA9</accession>
<dbReference type="InterPro" id="IPR009875">
    <property type="entry name" value="PilZ_domain"/>
</dbReference>
<dbReference type="InterPro" id="IPR009926">
    <property type="entry name" value="T3SS_YcgR_PilZN"/>
</dbReference>
<gene>
    <name evidence="3" type="primary">ycgR</name>
    <name evidence="3" type="ORF">CLTHE_30980</name>
</gene>
<keyword evidence="3" id="KW-0969">Cilium</keyword>
<feature type="domain" description="Type III secretion system flagellar brake protein YcgR PilZN" evidence="2">
    <location>
        <begin position="10"/>
        <end position="87"/>
    </location>
</feature>
<dbReference type="Pfam" id="PF12945">
    <property type="entry name" value="PilZNR"/>
    <property type="match status" value="1"/>
</dbReference>